<dbReference type="Pfam" id="PF00112">
    <property type="entry name" value="Peptidase_C1"/>
    <property type="match status" value="1"/>
</dbReference>
<evidence type="ECO:0000313" key="8">
    <source>
        <dbReference type="EMBL" id="KAH9506945.1"/>
    </source>
</evidence>
<dbReference type="EMBL" id="ASGP02000005">
    <property type="protein sequence ID" value="KAH9506945.1"/>
    <property type="molecule type" value="Genomic_DNA"/>
</dbReference>
<evidence type="ECO:0000256" key="3">
    <source>
        <dbReference type="ARBA" id="ARBA00022801"/>
    </source>
</evidence>
<dbReference type="InterPro" id="IPR000668">
    <property type="entry name" value="Peptidase_C1A_C"/>
</dbReference>
<dbReference type="SMART" id="SM00645">
    <property type="entry name" value="Pept_C1"/>
    <property type="match status" value="1"/>
</dbReference>
<dbReference type="SUPFAM" id="SSF54001">
    <property type="entry name" value="Cysteine proteinases"/>
    <property type="match status" value="1"/>
</dbReference>
<organism evidence="8 9">
    <name type="scientific">Dermatophagoides farinae</name>
    <name type="common">American house dust mite</name>
    <dbReference type="NCBI Taxonomy" id="6954"/>
    <lineage>
        <taxon>Eukaryota</taxon>
        <taxon>Metazoa</taxon>
        <taxon>Ecdysozoa</taxon>
        <taxon>Arthropoda</taxon>
        <taxon>Chelicerata</taxon>
        <taxon>Arachnida</taxon>
        <taxon>Acari</taxon>
        <taxon>Acariformes</taxon>
        <taxon>Sarcoptiformes</taxon>
        <taxon>Astigmata</taxon>
        <taxon>Psoroptidia</taxon>
        <taxon>Analgoidea</taxon>
        <taxon>Pyroglyphidae</taxon>
        <taxon>Dermatophagoidinae</taxon>
        <taxon>Dermatophagoides</taxon>
    </lineage>
</organism>
<evidence type="ECO:0000256" key="2">
    <source>
        <dbReference type="ARBA" id="ARBA00022670"/>
    </source>
</evidence>
<evidence type="ECO:0000256" key="4">
    <source>
        <dbReference type="ARBA" id="ARBA00022807"/>
    </source>
</evidence>
<name>A0A922HVU4_DERFA</name>
<sequence length="442" mass="50290">MDRFIMLMIFLLKFLSIHQLLLIHCDDNNNGGNNMIDTLINVLQMNKSLGELIDNLPNNLSMDTINDCFESQLPDDDDMNNSSSTNELNIFDGNMNFGSIVESYYKTFSQNSISIESIMNLFNSMRQMIDYCRQQQNDNQTKLAGRNSTNMNKKNRIRYGFTSLSDKSDTYVRGMLGVLPPPPPPANESQSSSSSSKRREKRLTGNDQQCQPSLRSLPDSFDWRDHQALKNQGQCGSCWTFATAGSIESAYLIKNRTTNQQFDLSEQQMVDCASGPRSGCQGGTSYQAFNYVKDNGLTSEQYEPYRARDSFCFPYFDPVIAEIDNYCLRSRQRYTRSFQTEQLNDDDIQRALVAFGPLYTAINADPISTKNYRSGIFNDSSCPEQINHAVLLVGYTPDAWIIKNSWGKSWGEQHGYFRLARGFNRCGINTEIAYPLLNNNDK</sequence>
<reference evidence="8" key="1">
    <citation type="submission" date="2013-05" db="EMBL/GenBank/DDBJ databases">
        <authorList>
            <person name="Yim A.K.Y."/>
            <person name="Chan T.F."/>
            <person name="Ji K.M."/>
            <person name="Liu X.Y."/>
            <person name="Zhou J.W."/>
            <person name="Li R.Q."/>
            <person name="Yang K.Y."/>
            <person name="Li J."/>
            <person name="Li M."/>
            <person name="Law P.T.W."/>
            <person name="Wu Y.L."/>
            <person name="Cai Z.L."/>
            <person name="Qin H."/>
            <person name="Bao Y."/>
            <person name="Leung R.K.K."/>
            <person name="Ng P.K.S."/>
            <person name="Zou J."/>
            <person name="Zhong X.J."/>
            <person name="Ran P.X."/>
            <person name="Zhong N.S."/>
            <person name="Liu Z.G."/>
            <person name="Tsui S.K.W."/>
        </authorList>
    </citation>
    <scope>NUCLEOTIDE SEQUENCE</scope>
    <source>
        <strain evidence="8">Derf</strain>
        <tissue evidence="8">Whole organism</tissue>
    </source>
</reference>
<feature type="domain" description="Peptidase C1A papain C-terminal" evidence="7">
    <location>
        <begin position="217"/>
        <end position="436"/>
    </location>
</feature>
<feature type="chain" id="PRO_5037621988" description="Peptidase C1A papain C-terminal domain-containing protein" evidence="6">
    <location>
        <begin position="26"/>
        <end position="442"/>
    </location>
</feature>
<protein>
    <recommendedName>
        <fullName evidence="7">Peptidase C1A papain C-terminal domain-containing protein</fullName>
    </recommendedName>
</protein>
<reference evidence="8" key="2">
    <citation type="journal article" date="2022" name="Res Sq">
        <title>Comparative Genomics Reveals Insights into the Divergent Evolution of Astigmatic Mites and Household Pest Adaptations.</title>
        <authorList>
            <person name="Xiong Q."/>
            <person name="Wan A.T.-Y."/>
            <person name="Liu X.-Y."/>
            <person name="Fung C.S.-H."/>
            <person name="Xiao X."/>
            <person name="Malainual N."/>
            <person name="Hou J."/>
            <person name="Wang L."/>
            <person name="Wang M."/>
            <person name="Yang K."/>
            <person name="Cui Y."/>
            <person name="Leung E."/>
            <person name="Nong W."/>
            <person name="Shin S.-K."/>
            <person name="Au S."/>
            <person name="Jeong K.Y."/>
            <person name="Chew F.T."/>
            <person name="Hui J."/>
            <person name="Leung T.F."/>
            <person name="Tungtrongchitr A."/>
            <person name="Zhong N."/>
            <person name="Liu Z."/>
            <person name="Tsui S."/>
        </authorList>
    </citation>
    <scope>NUCLEOTIDE SEQUENCE</scope>
    <source>
        <strain evidence="8">Derf</strain>
        <tissue evidence="8">Whole organism</tissue>
    </source>
</reference>
<keyword evidence="4" id="KW-0788">Thiol protease</keyword>
<dbReference type="InterPro" id="IPR039417">
    <property type="entry name" value="Peptidase_C1A_papain-like"/>
</dbReference>
<keyword evidence="9" id="KW-1185">Reference proteome</keyword>
<dbReference type="CDD" id="cd02248">
    <property type="entry name" value="Peptidase_C1A"/>
    <property type="match status" value="1"/>
</dbReference>
<dbReference type="Gene3D" id="3.90.70.10">
    <property type="entry name" value="Cysteine proteinases"/>
    <property type="match status" value="1"/>
</dbReference>
<accession>A0A922HVU4</accession>
<dbReference type="PROSITE" id="PS00139">
    <property type="entry name" value="THIOL_PROTEASE_CYS"/>
    <property type="match status" value="1"/>
</dbReference>
<dbReference type="GO" id="GO:0008234">
    <property type="term" value="F:cysteine-type peptidase activity"/>
    <property type="evidence" value="ECO:0007669"/>
    <property type="project" value="UniProtKB-KW"/>
</dbReference>
<dbReference type="InterPro" id="IPR000169">
    <property type="entry name" value="Pept_cys_AS"/>
</dbReference>
<evidence type="ECO:0000256" key="5">
    <source>
        <dbReference type="SAM" id="MobiDB-lite"/>
    </source>
</evidence>
<dbReference type="AlphaFoldDB" id="A0A922HVU4"/>
<proteinExistence type="inferred from homology"/>
<keyword evidence="6" id="KW-0732">Signal</keyword>
<gene>
    <name evidence="8" type="ORF">DERF_011651</name>
</gene>
<feature type="signal peptide" evidence="6">
    <location>
        <begin position="1"/>
        <end position="25"/>
    </location>
</feature>
<comment type="similarity">
    <text evidence="1">Belongs to the peptidase C1 family.</text>
</comment>
<keyword evidence="2" id="KW-0645">Protease</keyword>
<dbReference type="GO" id="GO:0006508">
    <property type="term" value="P:proteolysis"/>
    <property type="evidence" value="ECO:0007669"/>
    <property type="project" value="UniProtKB-KW"/>
</dbReference>
<dbReference type="Proteomes" id="UP000790347">
    <property type="component" value="Unassembled WGS sequence"/>
</dbReference>
<evidence type="ECO:0000256" key="6">
    <source>
        <dbReference type="SAM" id="SignalP"/>
    </source>
</evidence>
<keyword evidence="3" id="KW-0378">Hydrolase</keyword>
<dbReference type="PRINTS" id="PR00705">
    <property type="entry name" value="PAPAIN"/>
</dbReference>
<evidence type="ECO:0000256" key="1">
    <source>
        <dbReference type="ARBA" id="ARBA00008455"/>
    </source>
</evidence>
<comment type="caution">
    <text evidence="8">The sequence shown here is derived from an EMBL/GenBank/DDBJ whole genome shotgun (WGS) entry which is preliminary data.</text>
</comment>
<dbReference type="PANTHER" id="PTHR12411">
    <property type="entry name" value="CYSTEINE PROTEASE FAMILY C1-RELATED"/>
    <property type="match status" value="1"/>
</dbReference>
<evidence type="ECO:0000259" key="7">
    <source>
        <dbReference type="SMART" id="SM00645"/>
    </source>
</evidence>
<feature type="region of interest" description="Disordered" evidence="5">
    <location>
        <begin position="173"/>
        <end position="217"/>
    </location>
</feature>
<dbReference type="InterPro" id="IPR013128">
    <property type="entry name" value="Peptidase_C1A"/>
</dbReference>
<evidence type="ECO:0000313" key="9">
    <source>
        <dbReference type="Proteomes" id="UP000790347"/>
    </source>
</evidence>
<dbReference type="InterPro" id="IPR038765">
    <property type="entry name" value="Papain-like_cys_pep_sf"/>
</dbReference>
<feature type="compositionally biased region" description="Polar residues" evidence="5">
    <location>
        <begin position="205"/>
        <end position="214"/>
    </location>
</feature>